<dbReference type="Pfam" id="PF13189">
    <property type="entry name" value="Cytidylate_kin2"/>
    <property type="match status" value="1"/>
</dbReference>
<dbReference type="InterPro" id="IPR027417">
    <property type="entry name" value="P-loop_NTPase"/>
</dbReference>
<sequence length="190" mass="21478">MIITIARQCGCMGDEIGQRLADEYGLTFYNKEHIVKLAKEKGIYDKFPYFFSEIPVNALMHSISSDENNVLLSEARKALYPIIGDGDCVIIGRGANYAFSDRPDKVSVFLSGDKAERIKHIADVHNISERKAKVVVNETDSRRAEFHKYCSDQEWGNAAYYDMCIDETRIGADGVVGIIKEYINNCMFDK</sequence>
<reference evidence="1 2" key="1">
    <citation type="submission" date="2024-03" db="EMBL/GenBank/DDBJ databases">
        <title>Human intestinal bacterial collection.</title>
        <authorList>
            <person name="Pauvert C."/>
            <person name="Hitch T.C.A."/>
            <person name="Clavel T."/>
        </authorList>
    </citation>
    <scope>NUCLEOTIDE SEQUENCE [LARGE SCALE GENOMIC DNA]</scope>
    <source>
        <strain evidence="1 2">CLA-AA-H255</strain>
    </source>
</reference>
<protein>
    <submittedName>
        <fullName evidence="1">Cytidylate kinase-like family protein</fullName>
    </submittedName>
</protein>
<evidence type="ECO:0000313" key="2">
    <source>
        <dbReference type="Proteomes" id="UP001442364"/>
    </source>
</evidence>
<dbReference type="RefSeq" id="WP_090139489.1">
    <property type="nucleotide sequence ID" value="NZ_DAWCMB010000337.1"/>
</dbReference>
<dbReference type="EMBL" id="JBBMER010000006">
    <property type="protein sequence ID" value="MEQ2379976.1"/>
    <property type="molecule type" value="Genomic_DNA"/>
</dbReference>
<proteinExistence type="predicted"/>
<comment type="caution">
    <text evidence="1">The sequence shown here is derived from an EMBL/GenBank/DDBJ whole genome shotgun (WGS) entry which is preliminary data.</text>
</comment>
<dbReference type="Proteomes" id="UP001442364">
    <property type="component" value="Unassembled WGS sequence"/>
</dbReference>
<organism evidence="1 2">
    <name type="scientific">[Lactobacillus] rogosae</name>
    <dbReference type="NCBI Taxonomy" id="706562"/>
    <lineage>
        <taxon>Bacteria</taxon>
        <taxon>Bacillati</taxon>
        <taxon>Bacillota</taxon>
        <taxon>Clostridia</taxon>
        <taxon>Lachnospirales</taxon>
        <taxon>Lachnospiraceae</taxon>
        <taxon>Lachnospira</taxon>
    </lineage>
</organism>
<evidence type="ECO:0000313" key="1">
    <source>
        <dbReference type="EMBL" id="MEQ2379976.1"/>
    </source>
</evidence>
<keyword evidence="2" id="KW-1185">Reference proteome</keyword>
<accession>A0ABV1BW61</accession>
<gene>
    <name evidence="1" type="ORF">WMO14_08795</name>
</gene>
<name>A0ABV1BW61_9FIRM</name>
<dbReference type="Gene3D" id="3.40.50.300">
    <property type="entry name" value="P-loop containing nucleotide triphosphate hydrolases"/>
    <property type="match status" value="1"/>
</dbReference>